<dbReference type="EMBL" id="AMBO01000386">
    <property type="protein sequence ID" value="EKC98616.1"/>
    <property type="molecule type" value="Genomic_DNA"/>
</dbReference>
<dbReference type="AlphaFoldDB" id="K1VHN6"/>
<comment type="caution">
    <text evidence="1">The sequence shown here is derived from an EMBL/GenBank/DDBJ whole genome shotgun (WGS) entry which is preliminary data.</text>
</comment>
<dbReference type="InParanoid" id="K1VHN6"/>
<evidence type="ECO:0000313" key="2">
    <source>
        <dbReference type="Proteomes" id="UP000006757"/>
    </source>
</evidence>
<protein>
    <submittedName>
        <fullName evidence="1">Uncharacterized protein</fullName>
    </submittedName>
</protein>
<gene>
    <name evidence="1" type="ORF">A1Q2_07108</name>
</gene>
<organism evidence="1 2">
    <name type="scientific">Trichosporon asahii var. asahii (strain CBS 8904)</name>
    <name type="common">Yeast</name>
    <dbReference type="NCBI Taxonomy" id="1220162"/>
    <lineage>
        <taxon>Eukaryota</taxon>
        <taxon>Fungi</taxon>
        <taxon>Dikarya</taxon>
        <taxon>Basidiomycota</taxon>
        <taxon>Agaricomycotina</taxon>
        <taxon>Tremellomycetes</taxon>
        <taxon>Trichosporonales</taxon>
        <taxon>Trichosporonaceae</taxon>
        <taxon>Trichosporon</taxon>
    </lineage>
</organism>
<dbReference type="HOGENOM" id="CLU_716088_0_0_1"/>
<proteinExistence type="predicted"/>
<dbReference type="Proteomes" id="UP000006757">
    <property type="component" value="Unassembled WGS sequence"/>
</dbReference>
<keyword evidence="2" id="KW-1185">Reference proteome</keyword>
<sequence length="386" mass="42158">MAASTSSNATCVFDDTFHRVTDPNYNWTRARDEYTDGWSDKTAQLRRLFSVRVGDSEVSIPGCFYLGTLNSTKAKERENGGGSAVLSTQTHEIADADVWFCALRNQVVKAADSAPKPPTDEDIRYMQNNISSRPALTCNMPTRAVLLHTSSSYDMNQAPPVGVSGDGQIRDGLLVALPQFGSRVFGYLAVRRTSRHYTTERCIVTLPLSLFLPISKTSAMAYMNSTNSTCVFDNALHRVTDPSYNWTRANEEYRDGARNEALARLLATSVGKSAVRLPGCFYLGTMDETAVQECEKGGGMALLISITKRLLDADVWFCGIPGESALIQAPNPATDTDLNKIQMYVPGNPIICNLPSQNAASHRASFSQWMPLIAIGITSLVVLSLS</sequence>
<name>K1VHN6_TRIAC</name>
<reference evidence="1 2" key="1">
    <citation type="journal article" date="2012" name="Eukaryot. Cell">
        <title>Genome sequence of the Trichosporon asahii environmental strain CBS 8904.</title>
        <authorList>
            <person name="Yang R.Y."/>
            <person name="Li H.T."/>
            <person name="Zhu H."/>
            <person name="Zhou G.P."/>
            <person name="Wang M."/>
            <person name="Wang L."/>
        </authorList>
    </citation>
    <scope>NUCLEOTIDE SEQUENCE [LARGE SCALE GENOMIC DNA]</scope>
    <source>
        <strain evidence="1 2">CBS 8904</strain>
    </source>
</reference>
<accession>K1VHN6</accession>
<evidence type="ECO:0000313" key="1">
    <source>
        <dbReference type="EMBL" id="EKC98616.1"/>
    </source>
</evidence>